<comment type="caution">
    <text evidence="3">The sequence shown here is derived from an EMBL/GenBank/DDBJ whole genome shotgun (WGS) entry which is preliminary data.</text>
</comment>
<keyword evidence="1" id="KW-0175">Coiled coil</keyword>
<proteinExistence type="predicted"/>
<dbReference type="NCBIfam" id="TIGR02675">
    <property type="entry name" value="tape_meas_nterm"/>
    <property type="match status" value="1"/>
</dbReference>
<evidence type="ECO:0000313" key="4">
    <source>
        <dbReference type="Proteomes" id="UP000753724"/>
    </source>
</evidence>
<keyword evidence="4" id="KW-1185">Reference proteome</keyword>
<feature type="coiled-coil region" evidence="1">
    <location>
        <begin position="446"/>
        <end position="473"/>
    </location>
</feature>
<name>A0ABW9XG13_9SPHN</name>
<accession>A0ABW9XG13</accession>
<evidence type="ECO:0000259" key="2">
    <source>
        <dbReference type="Pfam" id="PF20155"/>
    </source>
</evidence>
<dbReference type="EMBL" id="JAAAPO010000005">
    <property type="protein sequence ID" value="NBC37367.1"/>
    <property type="molecule type" value="Genomic_DNA"/>
</dbReference>
<dbReference type="Pfam" id="PF20155">
    <property type="entry name" value="TMP_3"/>
    <property type="match status" value="1"/>
</dbReference>
<evidence type="ECO:0000313" key="3">
    <source>
        <dbReference type="EMBL" id="NBC37367.1"/>
    </source>
</evidence>
<feature type="domain" description="Tape measure protein N-terminal" evidence="2">
    <location>
        <begin position="73"/>
        <end position="270"/>
    </location>
</feature>
<reference evidence="4" key="1">
    <citation type="submission" date="2020-01" db="EMBL/GenBank/DDBJ databases">
        <title>Sphingomonas sp. strain CSW-10.</title>
        <authorList>
            <person name="Chen W.-M."/>
        </authorList>
    </citation>
    <scope>NUCLEOTIDE SEQUENCE [LARGE SCALE GENOMIC DNA]</scope>
    <source>
        <strain evidence="4">FSY-8</strain>
    </source>
</reference>
<gene>
    <name evidence="3" type="ORF">GTZ99_12480</name>
</gene>
<sequence>MAEIDPLILQLRADLNGYLTGIRNATTTVDQQLGRQEARARQLEQEFSRTSGSIKGHLAGIAGALAAGFSVNKVVEMADSFTRFQNSLKVAGLEGQSLAAVQENLFQIANKYQTQLESVGGLYGRAAQNADALGASQAQLVGLTTATSASLKISGTSAVAAQGAFLGLGQALGQSRVSTEEFNQMMEGGLYPVLQEAAKHIDGTGGTLAGLKNKMQDMKGAGVSNVQLFQAITASVADLESRAAKASGTISGAFTVLSNNLTRYVGEADKANGATAAMTQAITGLANNLDTIIPALATIAALVGVKYVASALAAAGANVVKAAADVRATQTASALAIAQAEVAGMMNAEAMAAARASAAVTGLSVAQGVAMRGGSALAAAMGGPWGIALAALAAGLVYIAIKTNEVTPATKAYQVALDQSALSSKNAADLAMKLSNAHGAARDAAISAARESKKLAEQNLKTAKTDLIAAQAALKKAQAYMAAMDAGALTGAETSNSVLLDQEGQAQANVRAASGRVKNYEAQITQLSSAIAAAEKPITAGKMGGGSTPKKTGPTVAETAARHEEEMQRLAQEQLRAELDITTDAGQRASISRDLLDAEYRERRAQIEADKHYTQAQKQAQIAALNKLYGTSGLDAQGNIVVSGKPTPMRQAIKNDEQRQLEQEASDLARAQYDAQRDALQQQLDLADSTSERRRIALALVDLEYQYQKSIQQAILASGTATAAEKQRAAIAIKALDDQRAGKVTAAERSNESPLATYARGLNKSGGAITDQVEGYVVDELNHVRDGITSAITKAIGTDDPLITGLLNMLIEQILLKPIANALQGATSGTGGGDFFSGLLGSITGMFGRASGGSVQAGQTYRVNEGASSGRVEYFRPDVSGQIIPLGRVNALGGGGGANGRVFNISVDARNSVTPAGFAQSLSKDILAQAQQMDVQTAKAVTRSVPTRMNGYQRDGY</sequence>
<organism evidence="3 4">
    <name type="scientific">Novosphingobium ovatum</name>
    <dbReference type="NCBI Taxonomy" id="1908523"/>
    <lineage>
        <taxon>Bacteria</taxon>
        <taxon>Pseudomonadati</taxon>
        <taxon>Pseudomonadota</taxon>
        <taxon>Alphaproteobacteria</taxon>
        <taxon>Sphingomonadales</taxon>
        <taxon>Sphingomonadaceae</taxon>
        <taxon>Novosphingobium</taxon>
    </lineage>
</organism>
<dbReference type="RefSeq" id="WP_161719382.1">
    <property type="nucleotide sequence ID" value="NZ_JAAAPO010000005.1"/>
</dbReference>
<protein>
    <submittedName>
        <fullName evidence="3">Tape measure protein</fullName>
    </submittedName>
</protein>
<dbReference type="InterPro" id="IPR013491">
    <property type="entry name" value="Tape_meas_N"/>
</dbReference>
<dbReference type="Proteomes" id="UP000753724">
    <property type="component" value="Unassembled WGS sequence"/>
</dbReference>
<evidence type="ECO:0000256" key="1">
    <source>
        <dbReference type="SAM" id="Coils"/>
    </source>
</evidence>